<feature type="transmembrane region" description="Helical" evidence="6">
    <location>
        <begin position="93"/>
        <end position="115"/>
    </location>
</feature>
<evidence type="ECO:0000256" key="2">
    <source>
        <dbReference type="ARBA" id="ARBA00022692"/>
    </source>
</evidence>
<feature type="transmembrane region" description="Helical" evidence="6">
    <location>
        <begin position="136"/>
        <end position="158"/>
    </location>
</feature>
<keyword evidence="4 6" id="KW-0472">Membrane</keyword>
<feature type="transmembrane region" description="Helical" evidence="6">
    <location>
        <begin position="38"/>
        <end position="56"/>
    </location>
</feature>
<name>A0A0D2BGC9_9EURO</name>
<evidence type="ECO:0008006" key="9">
    <source>
        <dbReference type="Google" id="ProtNLM"/>
    </source>
</evidence>
<protein>
    <recommendedName>
        <fullName evidence="9">RTA1 domain protein</fullName>
    </recommendedName>
</protein>
<dbReference type="OrthoDB" id="3358017at2759"/>
<dbReference type="GO" id="GO:0016020">
    <property type="term" value="C:membrane"/>
    <property type="evidence" value="ECO:0007669"/>
    <property type="project" value="UniProtKB-SubCell"/>
</dbReference>
<feature type="transmembrane region" description="Helical" evidence="6">
    <location>
        <begin position="221"/>
        <end position="239"/>
    </location>
</feature>
<evidence type="ECO:0000256" key="3">
    <source>
        <dbReference type="ARBA" id="ARBA00022989"/>
    </source>
</evidence>
<comment type="subcellular location">
    <subcellularLocation>
        <location evidence="1">Membrane</location>
        <topology evidence="1">Multi-pass membrane protein</topology>
    </subcellularLocation>
</comment>
<dbReference type="GeneID" id="27331978"/>
<dbReference type="HOGENOM" id="CLU_033465_3_1_1"/>
<dbReference type="InterPro" id="IPR007568">
    <property type="entry name" value="RTA1"/>
</dbReference>
<gene>
    <name evidence="7" type="ORF">PV08_04895</name>
</gene>
<dbReference type="RefSeq" id="XP_016237916.1">
    <property type="nucleotide sequence ID" value="XM_016379239.1"/>
</dbReference>
<sequence length="326" mass="37063">MPLGTPIDSTFSMVKVARASSDDEDDQQYWLYDPSRKLADVAAVVFAILAIAHLILLIIRRYWFCLPYALGALLEVAGYVFRDLSSRHQDKLYLYAAQQIFILVAPALFAAAVYMTLGRLMRATGCTHLSPVRITWLTKIFVLSDILCFFVQAIGAAILSNAKSDDKDKQNLGKDIALAGLILQVVIFFFFMFIAVKWHFRMHRRVSSRHAKALSGMRWELGLWILYVVSVIISVRNIVRVIEFAEGARGYFFTHEWTLFVFDALLMALVLVLCYSWYFILGSYRDGDMILSQEDDHGPSGETTMPLQPPLPYHGFDYSRPNNGYA</sequence>
<feature type="region of interest" description="Disordered" evidence="5">
    <location>
        <begin position="295"/>
        <end position="326"/>
    </location>
</feature>
<dbReference type="Pfam" id="PF04479">
    <property type="entry name" value="RTA1"/>
    <property type="match status" value="1"/>
</dbReference>
<evidence type="ECO:0000256" key="1">
    <source>
        <dbReference type="ARBA" id="ARBA00004141"/>
    </source>
</evidence>
<feature type="transmembrane region" description="Helical" evidence="6">
    <location>
        <begin position="178"/>
        <end position="200"/>
    </location>
</feature>
<keyword evidence="8" id="KW-1185">Reference proteome</keyword>
<dbReference type="AlphaFoldDB" id="A0A0D2BGC9"/>
<organism evidence="7 8">
    <name type="scientific">Exophiala spinifera</name>
    <dbReference type="NCBI Taxonomy" id="91928"/>
    <lineage>
        <taxon>Eukaryota</taxon>
        <taxon>Fungi</taxon>
        <taxon>Dikarya</taxon>
        <taxon>Ascomycota</taxon>
        <taxon>Pezizomycotina</taxon>
        <taxon>Eurotiomycetes</taxon>
        <taxon>Chaetothyriomycetidae</taxon>
        <taxon>Chaetothyriales</taxon>
        <taxon>Herpotrichiellaceae</taxon>
        <taxon>Exophiala</taxon>
    </lineage>
</organism>
<evidence type="ECO:0000256" key="4">
    <source>
        <dbReference type="ARBA" id="ARBA00023136"/>
    </source>
</evidence>
<dbReference type="STRING" id="91928.A0A0D2BGC9"/>
<dbReference type="PANTHER" id="PTHR31465:SF1">
    <property type="entry name" value="PROTEIN RTA1-RELATED"/>
    <property type="match status" value="1"/>
</dbReference>
<keyword evidence="3 6" id="KW-1133">Transmembrane helix</keyword>
<evidence type="ECO:0000256" key="5">
    <source>
        <dbReference type="SAM" id="MobiDB-lite"/>
    </source>
</evidence>
<evidence type="ECO:0000256" key="6">
    <source>
        <dbReference type="SAM" id="Phobius"/>
    </source>
</evidence>
<reference evidence="7 8" key="1">
    <citation type="submission" date="2015-01" db="EMBL/GenBank/DDBJ databases">
        <title>The Genome Sequence of Exophiala spinifera CBS89968.</title>
        <authorList>
            <consortium name="The Broad Institute Genomics Platform"/>
            <person name="Cuomo C."/>
            <person name="de Hoog S."/>
            <person name="Gorbushina A."/>
            <person name="Stielow B."/>
            <person name="Teixiera M."/>
            <person name="Abouelleil A."/>
            <person name="Chapman S.B."/>
            <person name="Priest M."/>
            <person name="Young S.K."/>
            <person name="Wortman J."/>
            <person name="Nusbaum C."/>
            <person name="Birren B."/>
        </authorList>
    </citation>
    <scope>NUCLEOTIDE SEQUENCE [LARGE SCALE GENOMIC DNA]</scope>
    <source>
        <strain evidence="7 8">CBS 89968</strain>
    </source>
</reference>
<accession>A0A0D2BGC9</accession>
<dbReference type="PANTHER" id="PTHR31465">
    <property type="entry name" value="PROTEIN RTA1-RELATED"/>
    <property type="match status" value="1"/>
</dbReference>
<feature type="transmembrane region" description="Helical" evidence="6">
    <location>
        <begin position="63"/>
        <end position="81"/>
    </location>
</feature>
<proteinExistence type="predicted"/>
<evidence type="ECO:0000313" key="8">
    <source>
        <dbReference type="Proteomes" id="UP000053328"/>
    </source>
</evidence>
<keyword evidence="2 6" id="KW-0812">Transmembrane</keyword>
<feature type="transmembrane region" description="Helical" evidence="6">
    <location>
        <begin position="259"/>
        <end position="281"/>
    </location>
</feature>
<dbReference type="Proteomes" id="UP000053328">
    <property type="component" value="Unassembled WGS sequence"/>
</dbReference>
<dbReference type="VEuPathDB" id="FungiDB:PV08_04895"/>
<evidence type="ECO:0000313" key="7">
    <source>
        <dbReference type="EMBL" id="KIW17700.1"/>
    </source>
</evidence>
<dbReference type="EMBL" id="KN847494">
    <property type="protein sequence ID" value="KIW17700.1"/>
    <property type="molecule type" value="Genomic_DNA"/>
</dbReference>